<evidence type="ECO:0000256" key="2">
    <source>
        <dbReference type="ARBA" id="ARBA00022636"/>
    </source>
</evidence>
<dbReference type="NCBIfam" id="TIGR00254">
    <property type="entry name" value="GGDEF"/>
    <property type="match status" value="1"/>
</dbReference>
<dbReference type="InterPro" id="IPR003660">
    <property type="entry name" value="HAMP_dom"/>
</dbReference>
<accession>A0A917JZE0</accession>
<feature type="domain" description="PAS" evidence="3">
    <location>
        <begin position="480"/>
        <end position="517"/>
    </location>
</feature>
<evidence type="ECO:0000259" key="5">
    <source>
        <dbReference type="PROSITE" id="PS50883"/>
    </source>
</evidence>
<dbReference type="SUPFAM" id="SSF55785">
    <property type="entry name" value="PYP-like sensor domain (PAS domain)"/>
    <property type="match status" value="1"/>
</dbReference>
<dbReference type="InterPro" id="IPR000014">
    <property type="entry name" value="PAS"/>
</dbReference>
<name>A0A917JZE0_9GAMM</name>
<dbReference type="NCBIfam" id="TIGR00229">
    <property type="entry name" value="sensory_box"/>
    <property type="match status" value="1"/>
</dbReference>
<dbReference type="Proteomes" id="UP000613743">
    <property type="component" value="Unassembled WGS sequence"/>
</dbReference>
<dbReference type="AlphaFoldDB" id="A0A917JZE0"/>
<dbReference type="PROSITE" id="PS50113">
    <property type="entry name" value="PAC"/>
    <property type="match status" value="1"/>
</dbReference>
<sequence>MVLFFAALHLKQLSDVYQATTENNRIVQITQKLANLVFELQKERGLSAGYYHSRHTKSLEKLQQQRAATNHHLSALQKNENLALLNTIQTIAPHKEEGVTKASSPNLADYHNYIEGLRLGVDDQSVDSFFNVYSNLNQQLINLISQLQLKTHDVEQQRAFVDLVNILRVQELAGIERGRLNQILSRIEFDMHEYHQIQISIVQQESAIQTALNTPIAQNRQFIQDVTDSTANQQIEKIRARLNTDMDVMAIAHDISSVISYSGFIELDPITARNLHPQRQTEFNNLKESVYNKIIQLSRLPNITDTQRTTALALQQAATTYFGSSASSAIYERSKAKQAMKQALNDLQHPPSPITSELWWDLASQRIASLHKLVISITNQITQESKKSHDNAGFTLLLYLITLMVAIILYIKVNHNLSSSLMDKIAAIAKQMKHMAENPKVELEVNAEGIDEVAQMANSLNAMLRERKKATAELSLAGAVFEHSSEAIIVTNAHNKIELINPAFTQVTGYHIDDIRGHDPSIMSSGRHQQDFYEKMWNSLLTNDRWDGEIWNRRKNGDTYPEYLAITVVRNDKNEIVQHIGLFIDISNRKQYERDIWYQRNFDTLTTLPNRTLCLERLTHEINQAKEQDAEFAVLMLDLDHFKYINDIQGHPTGDALLSLVSSRLLIEMPNQGFVARIGGDEFLIVLPQFINEFEVEQLCISILRGLEKPFNVNDQDDKDVEITGSIGVGFYPADGDDIDSLLKNTETAMYQAKQEGRNRFKCFTPAMDTVMRERIELEERLRKAVVRNEFFLHYQPIVDMSNSKVTGVEALIRWQDPTHGLMAPDRFIQVAEEIGLIIPIGNWVIEQALKDLAEWRNAGIDIKMSINMSGRQCQQKQGRKFVEHLSNQLGYYQIPAQSVNIEITESMLMQDTDECMNTLNCIRGMGCEVYIDDFGTGYSSLSYLKNFPISAIKIDRSFVDSALKSQSDANLIKAIVMMGQSLKMDLVAEGIETEAQWLLMKAMGCNYGQGYYMSKPICATELKAFIQSQTSQQPPSNKTVKYTHDI</sequence>
<organism evidence="8 9">
    <name type="scientific">Shewanella gelidii</name>
    <dbReference type="NCBI Taxonomy" id="1642821"/>
    <lineage>
        <taxon>Bacteria</taxon>
        <taxon>Pseudomonadati</taxon>
        <taxon>Pseudomonadota</taxon>
        <taxon>Gammaproteobacteria</taxon>
        <taxon>Alteromonadales</taxon>
        <taxon>Shewanellaceae</taxon>
        <taxon>Shewanella</taxon>
    </lineage>
</organism>
<dbReference type="CDD" id="cd00130">
    <property type="entry name" value="PAS"/>
    <property type="match status" value="1"/>
</dbReference>
<feature type="domain" description="HAMP" evidence="6">
    <location>
        <begin position="419"/>
        <end position="472"/>
    </location>
</feature>
<dbReference type="Gene3D" id="6.10.340.10">
    <property type="match status" value="1"/>
</dbReference>
<feature type="domain" description="GGDEF" evidence="7">
    <location>
        <begin position="630"/>
        <end position="766"/>
    </location>
</feature>
<dbReference type="InterPro" id="IPR001633">
    <property type="entry name" value="EAL_dom"/>
</dbReference>
<evidence type="ECO:0000259" key="3">
    <source>
        <dbReference type="PROSITE" id="PS50112"/>
    </source>
</evidence>
<dbReference type="InterPro" id="IPR000160">
    <property type="entry name" value="GGDEF_dom"/>
</dbReference>
<evidence type="ECO:0000256" key="1">
    <source>
        <dbReference type="ARBA" id="ARBA00012282"/>
    </source>
</evidence>
<comment type="caution">
    <text evidence="8">The sequence shown here is derived from an EMBL/GenBank/DDBJ whole genome shotgun (WGS) entry which is preliminary data.</text>
</comment>
<dbReference type="CDD" id="cd01948">
    <property type="entry name" value="EAL"/>
    <property type="match status" value="1"/>
</dbReference>
<dbReference type="InterPro" id="IPR052155">
    <property type="entry name" value="Biofilm_reg_signaling"/>
</dbReference>
<evidence type="ECO:0000259" key="7">
    <source>
        <dbReference type="PROSITE" id="PS50887"/>
    </source>
</evidence>
<dbReference type="GO" id="GO:0071111">
    <property type="term" value="F:cyclic-guanylate-specific phosphodiesterase activity"/>
    <property type="evidence" value="ECO:0007669"/>
    <property type="project" value="UniProtKB-EC"/>
</dbReference>
<dbReference type="SMART" id="SM00052">
    <property type="entry name" value="EAL"/>
    <property type="match status" value="1"/>
</dbReference>
<dbReference type="PROSITE" id="PS50112">
    <property type="entry name" value="PAS"/>
    <property type="match status" value="1"/>
</dbReference>
<dbReference type="InterPro" id="IPR013587">
    <property type="entry name" value="Nitrate/nitrite_sensing"/>
</dbReference>
<gene>
    <name evidence="8" type="ORF">GCM10009332_28710</name>
</gene>
<dbReference type="PROSITE" id="PS50887">
    <property type="entry name" value="GGDEF"/>
    <property type="match status" value="1"/>
</dbReference>
<evidence type="ECO:0000259" key="6">
    <source>
        <dbReference type="PROSITE" id="PS50885"/>
    </source>
</evidence>
<dbReference type="InterPro" id="IPR043128">
    <property type="entry name" value="Rev_trsase/Diguanyl_cyclase"/>
</dbReference>
<dbReference type="SUPFAM" id="SSF141868">
    <property type="entry name" value="EAL domain-like"/>
    <property type="match status" value="1"/>
</dbReference>
<keyword evidence="2" id="KW-0973">c-di-GMP</keyword>
<protein>
    <recommendedName>
        <fullName evidence="1">cyclic-guanylate-specific phosphodiesterase</fullName>
        <ecNumber evidence="1">3.1.4.52</ecNumber>
    </recommendedName>
</protein>
<dbReference type="InterPro" id="IPR000700">
    <property type="entry name" value="PAS-assoc_C"/>
</dbReference>
<dbReference type="FunFam" id="3.20.20.450:FF:000001">
    <property type="entry name" value="Cyclic di-GMP phosphodiesterase yahA"/>
    <property type="match status" value="1"/>
</dbReference>
<dbReference type="Gene3D" id="3.30.450.20">
    <property type="entry name" value="PAS domain"/>
    <property type="match status" value="1"/>
</dbReference>
<dbReference type="InterPro" id="IPR029787">
    <property type="entry name" value="Nucleotide_cyclase"/>
</dbReference>
<dbReference type="GO" id="GO:0016020">
    <property type="term" value="C:membrane"/>
    <property type="evidence" value="ECO:0007669"/>
    <property type="project" value="InterPro"/>
</dbReference>
<reference evidence="8" key="2">
    <citation type="submission" date="2020-09" db="EMBL/GenBank/DDBJ databases">
        <authorList>
            <person name="Sun Q."/>
            <person name="Ohkuma M."/>
        </authorList>
    </citation>
    <scope>NUCLEOTIDE SEQUENCE</scope>
    <source>
        <strain evidence="8">JCM 30804</strain>
    </source>
</reference>
<dbReference type="PROSITE" id="PS50885">
    <property type="entry name" value="HAMP"/>
    <property type="match status" value="1"/>
</dbReference>
<keyword evidence="9" id="KW-1185">Reference proteome</keyword>
<feature type="domain" description="PAC" evidence="4">
    <location>
        <begin position="546"/>
        <end position="598"/>
    </location>
</feature>
<evidence type="ECO:0000313" key="8">
    <source>
        <dbReference type="EMBL" id="GGI89580.1"/>
    </source>
</evidence>
<dbReference type="PROSITE" id="PS50883">
    <property type="entry name" value="EAL"/>
    <property type="match status" value="1"/>
</dbReference>
<dbReference type="Gene3D" id="3.30.70.270">
    <property type="match status" value="1"/>
</dbReference>
<dbReference type="SMART" id="SM00267">
    <property type="entry name" value="GGDEF"/>
    <property type="match status" value="1"/>
</dbReference>
<reference evidence="8" key="1">
    <citation type="journal article" date="2014" name="Int. J. Syst. Evol. Microbiol.">
        <title>Complete genome sequence of Corynebacterium casei LMG S-19264T (=DSM 44701T), isolated from a smear-ripened cheese.</title>
        <authorList>
            <consortium name="US DOE Joint Genome Institute (JGI-PGF)"/>
            <person name="Walter F."/>
            <person name="Albersmeier A."/>
            <person name="Kalinowski J."/>
            <person name="Ruckert C."/>
        </authorList>
    </citation>
    <scope>NUCLEOTIDE SEQUENCE</scope>
    <source>
        <strain evidence="8">JCM 30804</strain>
    </source>
</reference>
<evidence type="ECO:0000259" key="4">
    <source>
        <dbReference type="PROSITE" id="PS50113"/>
    </source>
</evidence>
<dbReference type="PANTHER" id="PTHR44757:SF2">
    <property type="entry name" value="BIOFILM ARCHITECTURE MAINTENANCE PROTEIN MBAA"/>
    <property type="match status" value="1"/>
</dbReference>
<dbReference type="EC" id="3.1.4.52" evidence="1"/>
<dbReference type="InterPro" id="IPR035965">
    <property type="entry name" value="PAS-like_dom_sf"/>
</dbReference>
<dbReference type="Pfam" id="PF13426">
    <property type="entry name" value="PAS_9"/>
    <property type="match status" value="1"/>
</dbReference>
<dbReference type="Pfam" id="PF00563">
    <property type="entry name" value="EAL"/>
    <property type="match status" value="1"/>
</dbReference>
<dbReference type="EMBL" id="BMPZ01000010">
    <property type="protein sequence ID" value="GGI89580.1"/>
    <property type="molecule type" value="Genomic_DNA"/>
</dbReference>
<dbReference type="PANTHER" id="PTHR44757">
    <property type="entry name" value="DIGUANYLATE CYCLASE DGCP"/>
    <property type="match status" value="1"/>
</dbReference>
<proteinExistence type="predicted"/>
<feature type="domain" description="EAL" evidence="5">
    <location>
        <begin position="775"/>
        <end position="1031"/>
    </location>
</feature>
<evidence type="ECO:0000313" key="9">
    <source>
        <dbReference type="Proteomes" id="UP000613743"/>
    </source>
</evidence>
<dbReference type="CDD" id="cd01949">
    <property type="entry name" value="GGDEF"/>
    <property type="match status" value="1"/>
</dbReference>
<dbReference type="SMART" id="SM00091">
    <property type="entry name" value="PAS"/>
    <property type="match status" value="1"/>
</dbReference>
<dbReference type="InterPro" id="IPR035919">
    <property type="entry name" value="EAL_sf"/>
</dbReference>
<dbReference type="Pfam" id="PF08376">
    <property type="entry name" value="NIT"/>
    <property type="match status" value="1"/>
</dbReference>
<dbReference type="InterPro" id="IPR001610">
    <property type="entry name" value="PAC"/>
</dbReference>
<dbReference type="SUPFAM" id="SSF55073">
    <property type="entry name" value="Nucleotide cyclase"/>
    <property type="match status" value="1"/>
</dbReference>
<dbReference type="Gene3D" id="3.20.20.450">
    <property type="entry name" value="EAL domain"/>
    <property type="match status" value="1"/>
</dbReference>
<dbReference type="Pfam" id="PF00990">
    <property type="entry name" value="GGDEF"/>
    <property type="match status" value="1"/>
</dbReference>
<dbReference type="GO" id="GO:0007165">
    <property type="term" value="P:signal transduction"/>
    <property type="evidence" value="ECO:0007669"/>
    <property type="project" value="InterPro"/>
</dbReference>
<dbReference type="SMART" id="SM00086">
    <property type="entry name" value="PAC"/>
    <property type="match status" value="1"/>
</dbReference>